<evidence type="ECO:0008006" key="4">
    <source>
        <dbReference type="Google" id="ProtNLM"/>
    </source>
</evidence>
<gene>
    <name evidence="2" type="ORF">Tco_1057557</name>
</gene>
<accession>A0ABQ5H6C1</accession>
<comment type="caution">
    <text evidence="2">The sequence shown here is derived from an EMBL/GenBank/DDBJ whole genome shotgun (WGS) entry which is preliminary data.</text>
</comment>
<organism evidence="2 3">
    <name type="scientific">Tanacetum coccineum</name>
    <dbReference type="NCBI Taxonomy" id="301880"/>
    <lineage>
        <taxon>Eukaryota</taxon>
        <taxon>Viridiplantae</taxon>
        <taxon>Streptophyta</taxon>
        <taxon>Embryophyta</taxon>
        <taxon>Tracheophyta</taxon>
        <taxon>Spermatophyta</taxon>
        <taxon>Magnoliopsida</taxon>
        <taxon>eudicotyledons</taxon>
        <taxon>Gunneridae</taxon>
        <taxon>Pentapetalae</taxon>
        <taxon>asterids</taxon>
        <taxon>campanulids</taxon>
        <taxon>Asterales</taxon>
        <taxon>Asteraceae</taxon>
        <taxon>Asteroideae</taxon>
        <taxon>Anthemideae</taxon>
        <taxon>Anthemidinae</taxon>
        <taxon>Tanacetum</taxon>
    </lineage>
</organism>
<dbReference type="Proteomes" id="UP001151760">
    <property type="component" value="Unassembled WGS sequence"/>
</dbReference>
<keyword evidence="3" id="KW-1185">Reference proteome</keyword>
<feature type="region of interest" description="Disordered" evidence="1">
    <location>
        <begin position="209"/>
        <end position="257"/>
    </location>
</feature>
<evidence type="ECO:0000313" key="2">
    <source>
        <dbReference type="EMBL" id="GJT83215.1"/>
    </source>
</evidence>
<name>A0ABQ5H6C1_9ASTR</name>
<evidence type="ECO:0000256" key="1">
    <source>
        <dbReference type="SAM" id="MobiDB-lite"/>
    </source>
</evidence>
<evidence type="ECO:0000313" key="3">
    <source>
        <dbReference type="Proteomes" id="UP001151760"/>
    </source>
</evidence>
<protein>
    <recommendedName>
        <fullName evidence="4">Reverse transcriptase domain-containing protein</fullName>
    </recommendedName>
</protein>
<reference evidence="2" key="1">
    <citation type="journal article" date="2022" name="Int. J. Mol. Sci.">
        <title>Draft Genome of Tanacetum Coccineum: Genomic Comparison of Closely Related Tanacetum-Family Plants.</title>
        <authorList>
            <person name="Yamashiro T."/>
            <person name="Shiraishi A."/>
            <person name="Nakayama K."/>
            <person name="Satake H."/>
        </authorList>
    </citation>
    <scope>NUCLEOTIDE SEQUENCE</scope>
</reference>
<reference evidence="2" key="2">
    <citation type="submission" date="2022-01" db="EMBL/GenBank/DDBJ databases">
        <authorList>
            <person name="Yamashiro T."/>
            <person name="Shiraishi A."/>
            <person name="Satake H."/>
            <person name="Nakayama K."/>
        </authorList>
    </citation>
    <scope>NUCLEOTIDE SEQUENCE</scope>
</reference>
<dbReference type="EMBL" id="BQNB010019242">
    <property type="protein sequence ID" value="GJT83215.1"/>
    <property type="molecule type" value="Genomic_DNA"/>
</dbReference>
<sequence length="361" mass="40128">MAFVSSLNNNTSSTNKALNTACEVSTASTQVNADNFTNIDNLRVFHVDMRARRFLKNTGRKLTVNGNETIGFDKSKVECYNCHKRGHFARVIEQLYAKWAHELKMGRLITDLEHIINDIQIHHQEDKESYILASPDYVLASPGKTYSSSSNSFGVVPIASPTLSLFHVDPYMKVLQAFYAKESPIPPPTIEPSSPMFNPQEFFLPEGLLSPKKHNRSSSSTSALPQEFKMGESSRKTSLKRHKEMPPKRTSTSEAPAMTQAAIRKLVADSVTVALEAQAAIMASTSNPNKNTEPTGTPVAKTGNYKEFISCQPFYFNGTEGAVGLIRWFEWTESIFSHSKCTEENKVTFATGTLIDDALSW</sequence>
<proteinExistence type="predicted"/>